<protein>
    <submittedName>
        <fullName evidence="2">Uncharacterized protein</fullName>
    </submittedName>
</protein>
<reference evidence="2 3" key="1">
    <citation type="submission" date="2019-02" db="EMBL/GenBank/DDBJ databases">
        <title>Deep-cultivation of Planctomycetes and their phenomic and genomic characterization uncovers novel biology.</title>
        <authorList>
            <person name="Wiegand S."/>
            <person name="Jogler M."/>
            <person name="Boedeker C."/>
            <person name="Pinto D."/>
            <person name="Vollmers J."/>
            <person name="Rivas-Marin E."/>
            <person name="Kohn T."/>
            <person name="Peeters S.H."/>
            <person name="Heuer A."/>
            <person name="Rast P."/>
            <person name="Oberbeckmann S."/>
            <person name="Bunk B."/>
            <person name="Jeske O."/>
            <person name="Meyerdierks A."/>
            <person name="Storesund J.E."/>
            <person name="Kallscheuer N."/>
            <person name="Luecker S."/>
            <person name="Lage O.M."/>
            <person name="Pohl T."/>
            <person name="Merkel B.J."/>
            <person name="Hornburger P."/>
            <person name="Mueller R.-W."/>
            <person name="Bruemmer F."/>
            <person name="Labrenz M."/>
            <person name="Spormann A.M."/>
            <person name="Op den Camp H."/>
            <person name="Overmann J."/>
            <person name="Amann R."/>
            <person name="Jetten M.S.M."/>
            <person name="Mascher T."/>
            <person name="Medema M.H."/>
            <person name="Devos D.P."/>
            <person name="Kaster A.-K."/>
            <person name="Ovreas L."/>
            <person name="Rohde M."/>
            <person name="Galperin M.Y."/>
            <person name="Jogler C."/>
        </authorList>
    </citation>
    <scope>NUCLEOTIDE SEQUENCE [LARGE SCALE GENOMIC DNA]</scope>
    <source>
        <strain evidence="2 3">KS4</strain>
    </source>
</reference>
<gene>
    <name evidence="2" type="ORF">KS4_22820</name>
</gene>
<keyword evidence="1" id="KW-0812">Transmembrane</keyword>
<proteinExistence type="predicted"/>
<dbReference type="RefSeq" id="WP_145077882.1">
    <property type="nucleotide sequence ID" value="NZ_CP036425.1"/>
</dbReference>
<accession>A0A517YVG3</accession>
<keyword evidence="1" id="KW-0472">Membrane</keyword>
<dbReference type="Proteomes" id="UP000317369">
    <property type="component" value="Chromosome"/>
</dbReference>
<name>A0A517YVG3_9BACT</name>
<evidence type="ECO:0000313" key="2">
    <source>
        <dbReference type="EMBL" id="QDU34217.1"/>
    </source>
</evidence>
<dbReference type="KEGG" id="pcor:KS4_22820"/>
<dbReference type="AlphaFoldDB" id="A0A517YVG3"/>
<sequence>MKTSYVVPMICVIVIAAALTQYYIGQPADLPTNETNETVLRRIELRDDFSSFIQHTNADIEKRDEIYSTIISDWLEKKHQAGFWKIHEKTLFRVLNGREPAQGFMDGCFEIKLGEVPSDIAAIDKIGSELIDYADDLAERGDGLNAYHIGHIVFVWGYDLLQRNTMLDARLQGLWMLNAGGNVMFKMLRQYPKISAKVEIDENVLLELSDHVSEIDQRWSKKLLLVRSVTPHLGDLMHIAEKDEDLTFRIEGVLRLGLFQHAAKSRGNLWKMQQLIESAQKDENILIQKAGHRAAAFSLNDAKVFQ</sequence>
<organism evidence="2 3">
    <name type="scientific">Poriferisphaera corsica</name>
    <dbReference type="NCBI Taxonomy" id="2528020"/>
    <lineage>
        <taxon>Bacteria</taxon>
        <taxon>Pseudomonadati</taxon>
        <taxon>Planctomycetota</taxon>
        <taxon>Phycisphaerae</taxon>
        <taxon>Phycisphaerales</taxon>
        <taxon>Phycisphaeraceae</taxon>
        <taxon>Poriferisphaera</taxon>
    </lineage>
</organism>
<evidence type="ECO:0000256" key="1">
    <source>
        <dbReference type="SAM" id="Phobius"/>
    </source>
</evidence>
<keyword evidence="3" id="KW-1185">Reference proteome</keyword>
<dbReference type="EMBL" id="CP036425">
    <property type="protein sequence ID" value="QDU34217.1"/>
    <property type="molecule type" value="Genomic_DNA"/>
</dbReference>
<evidence type="ECO:0000313" key="3">
    <source>
        <dbReference type="Proteomes" id="UP000317369"/>
    </source>
</evidence>
<feature type="transmembrane region" description="Helical" evidence="1">
    <location>
        <begin position="5"/>
        <end position="24"/>
    </location>
</feature>
<keyword evidence="1" id="KW-1133">Transmembrane helix</keyword>